<sequence>MAPGNAGISGQSSPFIGPNGAPIPGVAKGSIVLSPDTIDVFRRMEAARERRNDRKAERRAGGEKGVSDDEPDELAPFLMVVPSGEKSGRGKTGDTAVHQEHVSSLPYSSNTLLFEDSVAEKNSFKAHDDSIPAAVFSLAKNGISPPLTLFLPGSLERIRAGSVKTVKHGTGETTKVTVVDVSEFPDEETLDQASFQTCYNTFLTFLQGASGPRVYGGFTEHYNRMLNDPGLPIWFVAYQQFDKKIRAQFFTKPYIIDVRDPEYRDALQAAKSSFLMASGDQGEDSDPFGVVRSGTERQERRKPYERDEGPHWVLCFRCGRMGHNAVRCSEANPSKHGRNFVIPQAARASSAFTITGRSACASIVVLVTPPATTTLSTYAPFAAIPFTVRSTAFAIKLRCRRPPLQLIPRLLSVLAFPVLLS</sequence>
<gene>
    <name evidence="5" type="ORF">B0H16DRAFT_1805838</name>
</gene>
<evidence type="ECO:0000256" key="2">
    <source>
        <dbReference type="PROSITE-ProRule" id="PRU00047"/>
    </source>
</evidence>
<name>A0AAD7JGL5_9AGAR</name>
<evidence type="ECO:0000259" key="4">
    <source>
        <dbReference type="PROSITE" id="PS50158"/>
    </source>
</evidence>
<keyword evidence="2" id="KW-0479">Metal-binding</keyword>
<dbReference type="GO" id="GO:0006397">
    <property type="term" value="P:mRNA processing"/>
    <property type="evidence" value="ECO:0007669"/>
    <property type="project" value="UniProtKB-KW"/>
</dbReference>
<comment type="caution">
    <text evidence="5">The sequence shown here is derived from an EMBL/GenBank/DDBJ whole genome shotgun (WGS) entry which is preliminary data.</text>
</comment>
<evidence type="ECO:0000256" key="3">
    <source>
        <dbReference type="SAM" id="MobiDB-lite"/>
    </source>
</evidence>
<feature type="domain" description="CCHC-type" evidence="4">
    <location>
        <begin position="315"/>
        <end position="330"/>
    </location>
</feature>
<dbReference type="SUPFAM" id="SSF57756">
    <property type="entry name" value="Retrovirus zinc finger-like domains"/>
    <property type="match status" value="1"/>
</dbReference>
<dbReference type="PROSITE" id="PS50158">
    <property type="entry name" value="ZF_CCHC"/>
    <property type="match status" value="1"/>
</dbReference>
<dbReference type="Proteomes" id="UP001215598">
    <property type="component" value="Unassembled WGS sequence"/>
</dbReference>
<dbReference type="GO" id="GO:0008270">
    <property type="term" value="F:zinc ion binding"/>
    <property type="evidence" value="ECO:0007669"/>
    <property type="project" value="UniProtKB-KW"/>
</dbReference>
<proteinExistence type="predicted"/>
<keyword evidence="2" id="KW-0862">Zinc</keyword>
<dbReference type="EMBL" id="JARKIB010000031">
    <property type="protein sequence ID" value="KAJ7762996.1"/>
    <property type="molecule type" value="Genomic_DNA"/>
</dbReference>
<keyword evidence="6" id="KW-1185">Reference proteome</keyword>
<keyword evidence="1" id="KW-0507">mRNA processing</keyword>
<dbReference type="InterPro" id="IPR001878">
    <property type="entry name" value="Znf_CCHC"/>
</dbReference>
<evidence type="ECO:0000256" key="1">
    <source>
        <dbReference type="ARBA" id="ARBA00022664"/>
    </source>
</evidence>
<dbReference type="InterPro" id="IPR036875">
    <property type="entry name" value="Znf_CCHC_sf"/>
</dbReference>
<feature type="compositionally biased region" description="Basic and acidic residues" evidence="3">
    <location>
        <begin position="294"/>
        <end position="305"/>
    </location>
</feature>
<feature type="region of interest" description="Disordered" evidence="3">
    <location>
        <begin position="45"/>
        <end position="74"/>
    </location>
</feature>
<evidence type="ECO:0000313" key="5">
    <source>
        <dbReference type="EMBL" id="KAJ7762996.1"/>
    </source>
</evidence>
<protein>
    <recommendedName>
        <fullName evidence="4">CCHC-type domain-containing protein</fullName>
    </recommendedName>
</protein>
<feature type="region of interest" description="Disordered" evidence="3">
    <location>
        <begin position="1"/>
        <end position="29"/>
    </location>
</feature>
<reference evidence="5" key="1">
    <citation type="submission" date="2023-03" db="EMBL/GenBank/DDBJ databases">
        <title>Massive genome expansion in bonnet fungi (Mycena s.s.) driven by repeated elements and novel gene families across ecological guilds.</title>
        <authorList>
            <consortium name="Lawrence Berkeley National Laboratory"/>
            <person name="Harder C.B."/>
            <person name="Miyauchi S."/>
            <person name="Viragh M."/>
            <person name="Kuo A."/>
            <person name="Thoen E."/>
            <person name="Andreopoulos B."/>
            <person name="Lu D."/>
            <person name="Skrede I."/>
            <person name="Drula E."/>
            <person name="Henrissat B."/>
            <person name="Morin E."/>
            <person name="Kohler A."/>
            <person name="Barry K."/>
            <person name="LaButti K."/>
            <person name="Morin E."/>
            <person name="Salamov A."/>
            <person name="Lipzen A."/>
            <person name="Mereny Z."/>
            <person name="Hegedus B."/>
            <person name="Baldrian P."/>
            <person name="Stursova M."/>
            <person name="Weitz H."/>
            <person name="Taylor A."/>
            <person name="Grigoriev I.V."/>
            <person name="Nagy L.G."/>
            <person name="Martin F."/>
            <person name="Kauserud H."/>
        </authorList>
    </citation>
    <scope>NUCLEOTIDE SEQUENCE</scope>
    <source>
        <strain evidence="5">CBHHK182m</strain>
    </source>
</reference>
<dbReference type="AlphaFoldDB" id="A0AAD7JGL5"/>
<dbReference type="GO" id="GO:0003676">
    <property type="term" value="F:nucleic acid binding"/>
    <property type="evidence" value="ECO:0007669"/>
    <property type="project" value="InterPro"/>
</dbReference>
<organism evidence="5 6">
    <name type="scientific">Mycena metata</name>
    <dbReference type="NCBI Taxonomy" id="1033252"/>
    <lineage>
        <taxon>Eukaryota</taxon>
        <taxon>Fungi</taxon>
        <taxon>Dikarya</taxon>
        <taxon>Basidiomycota</taxon>
        <taxon>Agaricomycotina</taxon>
        <taxon>Agaricomycetes</taxon>
        <taxon>Agaricomycetidae</taxon>
        <taxon>Agaricales</taxon>
        <taxon>Marasmiineae</taxon>
        <taxon>Mycenaceae</taxon>
        <taxon>Mycena</taxon>
    </lineage>
</organism>
<keyword evidence="2" id="KW-0863">Zinc-finger</keyword>
<accession>A0AAD7JGL5</accession>
<evidence type="ECO:0000313" key="6">
    <source>
        <dbReference type="Proteomes" id="UP001215598"/>
    </source>
</evidence>
<feature type="compositionally biased region" description="Basic and acidic residues" evidence="3">
    <location>
        <begin position="45"/>
        <end position="67"/>
    </location>
</feature>
<feature type="region of interest" description="Disordered" evidence="3">
    <location>
        <begin position="278"/>
        <end position="305"/>
    </location>
</feature>